<dbReference type="EMBL" id="CAJNDS010000073">
    <property type="protein sequence ID" value="CAE6944657.1"/>
    <property type="molecule type" value="Genomic_DNA"/>
</dbReference>
<organism evidence="2 3">
    <name type="scientific">Symbiodinium natans</name>
    <dbReference type="NCBI Taxonomy" id="878477"/>
    <lineage>
        <taxon>Eukaryota</taxon>
        <taxon>Sar</taxon>
        <taxon>Alveolata</taxon>
        <taxon>Dinophyceae</taxon>
        <taxon>Suessiales</taxon>
        <taxon>Symbiodiniaceae</taxon>
        <taxon>Symbiodinium</taxon>
    </lineage>
</organism>
<evidence type="ECO:0000256" key="1">
    <source>
        <dbReference type="SAM" id="Phobius"/>
    </source>
</evidence>
<proteinExistence type="predicted"/>
<dbReference type="AlphaFoldDB" id="A0A812HBZ1"/>
<gene>
    <name evidence="2" type="primary">gpmA</name>
    <name evidence="2" type="ORF">SNAT2548_LOCUS1351</name>
</gene>
<accession>A0A812HBZ1</accession>
<keyword evidence="1" id="KW-0812">Transmembrane</keyword>
<sequence length="79" mass="8586">MSCFIAIFYSTWGIGYWIVVVEVTAVGGPRYASAAQAVSTATLFAAGWLTSLTFIDALCLQRHQGYLCFSTAHDCSVLR</sequence>
<feature type="transmembrane region" description="Helical" evidence="1">
    <location>
        <begin position="7"/>
        <end position="28"/>
    </location>
</feature>
<keyword evidence="1" id="KW-1133">Transmembrane helix</keyword>
<protein>
    <submittedName>
        <fullName evidence="2">GpmA protein</fullName>
    </submittedName>
</protein>
<evidence type="ECO:0000313" key="3">
    <source>
        <dbReference type="Proteomes" id="UP000604046"/>
    </source>
</evidence>
<name>A0A812HBZ1_9DINO</name>
<keyword evidence="3" id="KW-1185">Reference proteome</keyword>
<comment type="caution">
    <text evidence="2">The sequence shown here is derived from an EMBL/GenBank/DDBJ whole genome shotgun (WGS) entry which is preliminary data.</text>
</comment>
<dbReference type="Proteomes" id="UP000604046">
    <property type="component" value="Unassembled WGS sequence"/>
</dbReference>
<evidence type="ECO:0000313" key="2">
    <source>
        <dbReference type="EMBL" id="CAE6944657.1"/>
    </source>
</evidence>
<keyword evidence="1" id="KW-0472">Membrane</keyword>
<feature type="transmembrane region" description="Helical" evidence="1">
    <location>
        <begin position="34"/>
        <end position="55"/>
    </location>
</feature>
<reference evidence="2" key="1">
    <citation type="submission" date="2021-02" db="EMBL/GenBank/DDBJ databases">
        <authorList>
            <person name="Dougan E. K."/>
            <person name="Rhodes N."/>
            <person name="Thang M."/>
            <person name="Chan C."/>
        </authorList>
    </citation>
    <scope>NUCLEOTIDE SEQUENCE</scope>
</reference>